<gene>
    <name evidence="1" type="ORF">C6Y40_06530</name>
</gene>
<dbReference type="Proteomes" id="UP000238949">
    <property type="component" value="Unassembled WGS sequence"/>
</dbReference>
<comment type="caution">
    <text evidence="1">The sequence shown here is derived from an EMBL/GenBank/DDBJ whole genome shotgun (WGS) entry which is preliminary data.</text>
</comment>
<proteinExistence type="predicted"/>
<reference evidence="2" key="1">
    <citation type="journal article" date="2020" name="Int. J. Syst. Evol. Microbiol.">
        <title>Alteromonas alba sp. nov., a marine bacterium isolated from the seawater of the West Pacific Ocean.</title>
        <authorList>
            <person name="Sun C."/>
            <person name="Wu Y.-H."/>
            <person name="Xamxidin M."/>
            <person name="Cheng H."/>
            <person name="Xu X.-W."/>
        </authorList>
    </citation>
    <scope>NUCLEOTIDE SEQUENCE [LARGE SCALE GENOMIC DNA]</scope>
    <source>
        <strain evidence="2">190</strain>
    </source>
</reference>
<dbReference type="RefSeq" id="WP_105933886.1">
    <property type="nucleotide sequence ID" value="NZ_PVNP01000051.1"/>
</dbReference>
<dbReference type="AlphaFoldDB" id="A0A2S9VDB1"/>
<dbReference type="EMBL" id="PVNP01000051">
    <property type="protein sequence ID" value="PRO74416.1"/>
    <property type="molecule type" value="Genomic_DNA"/>
</dbReference>
<sequence>MGIEQNQSSVTKRRQFIKKAGAGVAVSSLPMKSVWGACSVSGVMSGNLSQNGGGSAGQCSTVQMPAGGRSPGSWIQGNTWMPGHNSKSAASVFPQLRYGLSDDDECLLTARIEAMRTHVNDLIENTEITLSEAAAKYIYDSDSAYDTTPTLLAALSGTGLPSNRKNILKHTAVVYLNVYYGLYNGVNSPLDHVAAQQTAQVVMAKMVEIKQSGGMEMTDSQLGYTDGHSQIIQSTFEFRFSDVFDEACSGGKDKDKGKSGKSWNWR</sequence>
<evidence type="ECO:0000313" key="1">
    <source>
        <dbReference type="EMBL" id="PRO74416.1"/>
    </source>
</evidence>
<evidence type="ECO:0000313" key="2">
    <source>
        <dbReference type="Proteomes" id="UP000238949"/>
    </source>
</evidence>
<dbReference type="OrthoDB" id="6383457at2"/>
<name>A0A2S9VDB1_9ALTE</name>
<organism evidence="1 2">
    <name type="scientific">Alteromonas alba</name>
    <dbReference type="NCBI Taxonomy" id="2079529"/>
    <lineage>
        <taxon>Bacteria</taxon>
        <taxon>Pseudomonadati</taxon>
        <taxon>Pseudomonadota</taxon>
        <taxon>Gammaproteobacteria</taxon>
        <taxon>Alteromonadales</taxon>
        <taxon>Alteromonadaceae</taxon>
        <taxon>Alteromonas/Salinimonas group</taxon>
        <taxon>Alteromonas</taxon>
    </lineage>
</organism>
<accession>A0A2S9VDB1</accession>
<keyword evidence="2" id="KW-1185">Reference proteome</keyword>
<protein>
    <submittedName>
        <fullName evidence="1">Uncharacterized protein</fullName>
    </submittedName>
</protein>